<dbReference type="Gene3D" id="1.10.460.10">
    <property type="entry name" value="Topoisomerase I, domain 2"/>
    <property type="match status" value="1"/>
</dbReference>
<dbReference type="InterPro" id="IPR013497">
    <property type="entry name" value="Topo_IA_cen"/>
</dbReference>
<proteinExistence type="inferred from homology"/>
<dbReference type="PANTHER" id="PTHR11390:SF21">
    <property type="entry name" value="DNA TOPOISOMERASE 3-ALPHA"/>
    <property type="match status" value="1"/>
</dbReference>
<keyword evidence="1 2" id="KW-0413">Isomerase</keyword>
<name>A0A915DE61_9BILA</name>
<dbReference type="GO" id="GO:0003917">
    <property type="term" value="F:DNA topoisomerase type I (single strand cut, ATP-independent) activity"/>
    <property type="evidence" value="ECO:0007669"/>
    <property type="project" value="UniProtKB-EC"/>
</dbReference>
<dbReference type="GO" id="GO:0006310">
    <property type="term" value="P:DNA recombination"/>
    <property type="evidence" value="ECO:0007669"/>
    <property type="project" value="TreeGrafter"/>
</dbReference>
<dbReference type="GO" id="GO:0031422">
    <property type="term" value="C:RecQ family helicase-topoisomerase III complex"/>
    <property type="evidence" value="ECO:0007669"/>
    <property type="project" value="TreeGrafter"/>
</dbReference>
<dbReference type="Pfam" id="PF01131">
    <property type="entry name" value="Topoisom_bac"/>
    <property type="match status" value="1"/>
</dbReference>
<evidence type="ECO:0000256" key="2">
    <source>
        <dbReference type="RuleBase" id="RU362092"/>
    </source>
</evidence>
<dbReference type="InterPro" id="IPR023405">
    <property type="entry name" value="Topo_IA_core_domain"/>
</dbReference>
<keyword evidence="2" id="KW-0799">Topoisomerase</keyword>
<comment type="catalytic activity">
    <reaction evidence="2">
        <text>ATP-independent breakage of single-stranded DNA, followed by passage and rejoining.</text>
        <dbReference type="EC" id="5.6.2.1"/>
    </reaction>
</comment>
<dbReference type="EC" id="5.6.2.1" evidence="2"/>
<dbReference type="InterPro" id="IPR013824">
    <property type="entry name" value="Topo_IA_cen_sub1"/>
</dbReference>
<reference evidence="5" key="1">
    <citation type="submission" date="2022-11" db="UniProtKB">
        <authorList>
            <consortium name="WormBaseParasite"/>
        </authorList>
    </citation>
    <scope>IDENTIFICATION</scope>
</reference>
<dbReference type="PROSITE" id="PS52039">
    <property type="entry name" value="TOPO_IA_2"/>
    <property type="match status" value="1"/>
</dbReference>
<dbReference type="Proteomes" id="UP000887574">
    <property type="component" value="Unplaced"/>
</dbReference>
<dbReference type="InterPro" id="IPR000380">
    <property type="entry name" value="Topo_IA"/>
</dbReference>
<dbReference type="GO" id="GO:0006281">
    <property type="term" value="P:DNA repair"/>
    <property type="evidence" value="ECO:0007669"/>
    <property type="project" value="TreeGrafter"/>
</dbReference>
<keyword evidence="4" id="KW-1185">Reference proteome</keyword>
<sequence length="114" mass="13358">MDKHGIGTDATHAEHIEKIKERQYVALNADQRFVPGFLGLSLVDAYNEMGYEMSKPMLRAELESRLVEICNGNRTKDEVLQEQLKKYKRIFDCTEDRVVFISNAFRRYQTNRNN</sequence>
<evidence type="ECO:0000313" key="5">
    <source>
        <dbReference type="WBParaSite" id="jg1865"/>
    </source>
</evidence>
<dbReference type="WBParaSite" id="jg1865">
    <property type="protein sequence ID" value="jg1865"/>
    <property type="gene ID" value="jg1865"/>
</dbReference>
<protein>
    <recommendedName>
        <fullName evidence="2">DNA topoisomerase</fullName>
        <ecNumber evidence="2">5.6.2.1</ecNumber>
    </recommendedName>
</protein>
<organism evidence="4 5">
    <name type="scientific">Ditylenchus dipsaci</name>
    <dbReference type="NCBI Taxonomy" id="166011"/>
    <lineage>
        <taxon>Eukaryota</taxon>
        <taxon>Metazoa</taxon>
        <taxon>Ecdysozoa</taxon>
        <taxon>Nematoda</taxon>
        <taxon>Chromadorea</taxon>
        <taxon>Rhabditida</taxon>
        <taxon>Tylenchina</taxon>
        <taxon>Tylenchomorpha</taxon>
        <taxon>Sphaerularioidea</taxon>
        <taxon>Anguinidae</taxon>
        <taxon>Anguininae</taxon>
        <taxon>Ditylenchus</taxon>
    </lineage>
</organism>
<keyword evidence="2" id="KW-0238">DNA-binding</keyword>
<dbReference type="AlphaFoldDB" id="A0A915DE61"/>
<comment type="function">
    <text evidence="2">Introduces a single-strand break via transesterification at a target site in duplex DNA. Releases the supercoiling and torsional tension of DNA introduced during the DNA replication and transcription by transiently cleaving and rejoining one strand of the DNA duplex. The scissile phosphodiester is attacked by the catalytic tyrosine of the enzyme, resulting in the formation of a DNA-(5'-phosphotyrosyl)-enzyme intermediate and the expulsion of a 3'-OH DNA strand.</text>
</comment>
<evidence type="ECO:0000256" key="1">
    <source>
        <dbReference type="ARBA" id="ARBA00023235"/>
    </source>
</evidence>
<dbReference type="GO" id="GO:0006265">
    <property type="term" value="P:DNA topological change"/>
    <property type="evidence" value="ECO:0007669"/>
    <property type="project" value="InterPro"/>
</dbReference>
<accession>A0A915DE61</accession>
<evidence type="ECO:0000313" key="4">
    <source>
        <dbReference type="Proteomes" id="UP000887574"/>
    </source>
</evidence>
<dbReference type="GO" id="GO:0005634">
    <property type="term" value="C:nucleus"/>
    <property type="evidence" value="ECO:0007669"/>
    <property type="project" value="TreeGrafter"/>
</dbReference>
<feature type="domain" description="Topo IA-type catalytic" evidence="3">
    <location>
        <begin position="1"/>
        <end position="91"/>
    </location>
</feature>
<dbReference type="SUPFAM" id="SSF56712">
    <property type="entry name" value="Prokaryotic type I DNA topoisomerase"/>
    <property type="match status" value="1"/>
</dbReference>
<evidence type="ECO:0000259" key="3">
    <source>
        <dbReference type="PROSITE" id="PS52039"/>
    </source>
</evidence>
<comment type="similarity">
    <text evidence="2">Belongs to the type IA topoisomerase family.</text>
</comment>
<dbReference type="GO" id="GO:0003677">
    <property type="term" value="F:DNA binding"/>
    <property type="evidence" value="ECO:0007669"/>
    <property type="project" value="UniProtKB-KW"/>
</dbReference>
<dbReference type="PANTHER" id="PTHR11390">
    <property type="entry name" value="PROKARYOTIC DNA TOPOISOMERASE"/>
    <property type="match status" value="1"/>
</dbReference>